<dbReference type="Gene3D" id="2.30.30.140">
    <property type="match status" value="1"/>
</dbReference>
<dbReference type="AlphaFoldDB" id="A0A6A0ACV3"/>
<feature type="compositionally biased region" description="Basic and acidic residues" evidence="1">
    <location>
        <begin position="61"/>
        <end position="82"/>
    </location>
</feature>
<protein>
    <submittedName>
        <fullName evidence="2">Tudor domain-containing protein</fullName>
    </submittedName>
</protein>
<evidence type="ECO:0000313" key="2">
    <source>
        <dbReference type="EMBL" id="GFH30680.1"/>
    </source>
</evidence>
<dbReference type="EMBL" id="BLLF01005061">
    <property type="protein sequence ID" value="GFH30680.1"/>
    <property type="molecule type" value="Genomic_DNA"/>
</dbReference>
<feature type="region of interest" description="Disordered" evidence="1">
    <location>
        <begin position="48"/>
        <end position="118"/>
    </location>
</feature>
<evidence type="ECO:0000313" key="3">
    <source>
        <dbReference type="Proteomes" id="UP000485058"/>
    </source>
</evidence>
<feature type="compositionally biased region" description="Polar residues" evidence="1">
    <location>
        <begin position="147"/>
        <end position="159"/>
    </location>
</feature>
<feature type="compositionally biased region" description="Polar residues" evidence="1">
    <location>
        <begin position="83"/>
        <end position="112"/>
    </location>
</feature>
<comment type="caution">
    <text evidence="2">The sequence shown here is derived from an EMBL/GenBank/DDBJ whole genome shotgun (WGS) entry which is preliminary data.</text>
</comment>
<gene>
    <name evidence="2" type="ORF">HaLaN_29572</name>
</gene>
<organism evidence="2 3">
    <name type="scientific">Haematococcus lacustris</name>
    <name type="common">Green alga</name>
    <name type="synonym">Haematococcus pluvialis</name>
    <dbReference type="NCBI Taxonomy" id="44745"/>
    <lineage>
        <taxon>Eukaryota</taxon>
        <taxon>Viridiplantae</taxon>
        <taxon>Chlorophyta</taxon>
        <taxon>core chlorophytes</taxon>
        <taxon>Chlorophyceae</taxon>
        <taxon>CS clade</taxon>
        <taxon>Chlamydomonadales</taxon>
        <taxon>Haematococcaceae</taxon>
        <taxon>Haematococcus</taxon>
    </lineage>
</organism>
<reference evidence="2 3" key="1">
    <citation type="submission" date="2020-02" db="EMBL/GenBank/DDBJ databases">
        <title>Draft genome sequence of Haematococcus lacustris strain NIES-144.</title>
        <authorList>
            <person name="Morimoto D."/>
            <person name="Nakagawa S."/>
            <person name="Yoshida T."/>
            <person name="Sawayama S."/>
        </authorList>
    </citation>
    <scope>NUCLEOTIDE SEQUENCE [LARGE SCALE GENOMIC DNA]</scope>
    <source>
        <strain evidence="2 3">NIES-144</strain>
    </source>
</reference>
<feature type="region of interest" description="Disordered" evidence="1">
    <location>
        <begin position="135"/>
        <end position="167"/>
    </location>
</feature>
<accession>A0A6A0ACV3</accession>
<evidence type="ECO:0000256" key="1">
    <source>
        <dbReference type="SAM" id="MobiDB-lite"/>
    </source>
</evidence>
<sequence length="342" mass="35828">MAVGPCPSPTWAVPSRREGNIFWAAASAPLTLIPLCCAEAVLKSDNTKDPPFGMPIHQPSKTKDNKAAGEVRSMKPLKHSDLNNRSSALKTPASQQKKISSFFTSTPKSAGNATPRGAVFRGSWTTSVVHAVAQSNGADGTPEPARQPSNNLCEQSTPNGAPVAAEATTPPPLAAAASVPAAAAPAPPPSIGAEVVGRRIKVFWPQEGTWFEGSISRYDQDKGKHRGALASAGMLHDALGSTSGVSYDDGDKEWVVLSAEQYELLANKARPILCTSLSHGQAGKLSEPGYSFGCPTRTGQPDRGGVHTPHQVKGLCQLQPWVPHQNWPGCSFGCPGSFAQPG</sequence>
<keyword evidence="3" id="KW-1185">Reference proteome</keyword>
<dbReference type="Proteomes" id="UP000485058">
    <property type="component" value="Unassembled WGS sequence"/>
</dbReference>
<dbReference type="CDD" id="cd20404">
    <property type="entry name" value="Tudor_Agenet_AtEML-like"/>
    <property type="match status" value="1"/>
</dbReference>
<name>A0A6A0ACV3_HAELA</name>
<proteinExistence type="predicted"/>